<dbReference type="KEGG" id="rhd:R2APBS1_1703"/>
<protein>
    <submittedName>
        <fullName evidence="2">Putative NADH-flavin reductase</fullName>
    </submittedName>
</protein>
<evidence type="ECO:0000313" key="2">
    <source>
        <dbReference type="EMBL" id="AGG88833.1"/>
    </source>
</evidence>
<evidence type="ECO:0000259" key="1">
    <source>
        <dbReference type="Pfam" id="PF13460"/>
    </source>
</evidence>
<dbReference type="AlphaFoldDB" id="M4NGQ1"/>
<dbReference type="SUPFAM" id="SSF51735">
    <property type="entry name" value="NAD(P)-binding Rossmann-fold domains"/>
    <property type="match status" value="1"/>
</dbReference>
<name>M4NGQ1_9GAMM</name>
<dbReference type="PANTHER" id="PTHR43355">
    <property type="entry name" value="FLAVIN REDUCTASE (NADPH)"/>
    <property type="match status" value="1"/>
</dbReference>
<accession>M4NGQ1</accession>
<feature type="domain" description="NAD(P)-binding" evidence="1">
    <location>
        <begin position="7"/>
        <end position="201"/>
    </location>
</feature>
<dbReference type="STRING" id="666685.R2APBS1_1703"/>
<dbReference type="InterPro" id="IPR036291">
    <property type="entry name" value="NAD(P)-bd_dom_sf"/>
</dbReference>
<gene>
    <name evidence="2" type="ORF">R2APBS1_1703</name>
</gene>
<dbReference type="eggNOG" id="COG2910">
    <property type="taxonomic scope" value="Bacteria"/>
</dbReference>
<evidence type="ECO:0000313" key="3">
    <source>
        <dbReference type="Proteomes" id="UP000011859"/>
    </source>
</evidence>
<dbReference type="OrthoDB" id="7352421at2"/>
<dbReference type="Gene3D" id="3.40.50.720">
    <property type="entry name" value="NAD(P)-binding Rossmann-like Domain"/>
    <property type="match status" value="1"/>
</dbReference>
<keyword evidence="3" id="KW-1185">Reference proteome</keyword>
<dbReference type="EMBL" id="CP003470">
    <property type="protein sequence ID" value="AGG88833.1"/>
    <property type="molecule type" value="Genomic_DNA"/>
</dbReference>
<dbReference type="InterPro" id="IPR016040">
    <property type="entry name" value="NAD(P)-bd_dom"/>
</dbReference>
<dbReference type="PANTHER" id="PTHR43355:SF2">
    <property type="entry name" value="FLAVIN REDUCTASE (NADPH)"/>
    <property type="match status" value="1"/>
</dbReference>
<dbReference type="Pfam" id="PF13460">
    <property type="entry name" value="NAD_binding_10"/>
    <property type="match status" value="1"/>
</dbReference>
<dbReference type="RefSeq" id="WP_015447586.1">
    <property type="nucleotide sequence ID" value="NC_020541.1"/>
</dbReference>
<proteinExistence type="predicted"/>
<dbReference type="GO" id="GO:0016646">
    <property type="term" value="F:oxidoreductase activity, acting on the CH-NH group of donors, NAD or NADP as acceptor"/>
    <property type="evidence" value="ECO:0007669"/>
    <property type="project" value="TreeGrafter"/>
</dbReference>
<dbReference type="Proteomes" id="UP000011859">
    <property type="component" value="Chromosome"/>
</dbReference>
<reference evidence="2 3" key="1">
    <citation type="submission" date="2012-04" db="EMBL/GenBank/DDBJ databases">
        <title>Complete genome of Rhodanobacter sp. 2APBS1.</title>
        <authorList>
            <consortium name="US DOE Joint Genome Institute"/>
            <person name="Huntemann M."/>
            <person name="Wei C.-L."/>
            <person name="Han J."/>
            <person name="Detter J.C."/>
            <person name="Han C."/>
            <person name="Tapia R."/>
            <person name="Munk A.C.C."/>
            <person name="Chen A."/>
            <person name="Krypides N."/>
            <person name="Mavromatis K."/>
            <person name="Markowitz V."/>
            <person name="Szeto E."/>
            <person name="Ivanova N."/>
            <person name="Mikhailova N."/>
            <person name="Ovchinnikova G."/>
            <person name="Pagani I."/>
            <person name="Pati A."/>
            <person name="Goodwin L."/>
            <person name="Peters L."/>
            <person name="Pitluck S."/>
            <person name="Woyke T."/>
            <person name="Prakash O."/>
            <person name="Elkins J."/>
            <person name="Brown S."/>
            <person name="Palumbo A."/>
            <person name="Hemme C."/>
            <person name="Zhou J."/>
            <person name="Watson D."/>
            <person name="Jardine P."/>
            <person name="Kostka J."/>
            <person name="Green S."/>
        </authorList>
    </citation>
    <scope>NUCLEOTIDE SEQUENCE [LARGE SCALE GENOMIC DNA]</scope>
    <source>
        <strain evidence="2 3">2APBS1</strain>
    </source>
</reference>
<sequence length="212" mass="22461" precursor="true">MKIALIGASGFLGSAIRDEALARGHQVTGLVHHPDRLAAASGLTVLKSDAFDTPALAAQLAGNDVVISAFSGHASEDVYGYYMRGIRSIIAAAKRAGVPRLMLVGGAGSLEIEPGQLLIDSPTFPADWRPTAEGARDALALLREDSDINWTVLAPPPAIQPGERTGQYRVGKDNVLFGANGPSDISTQDFAMAFIDEVENPRHPRARFTVAY</sequence>
<dbReference type="CDD" id="cd05244">
    <property type="entry name" value="BVR-B_like_SDR_a"/>
    <property type="match status" value="1"/>
</dbReference>
<dbReference type="InterPro" id="IPR051606">
    <property type="entry name" value="Polyketide_Oxido-like"/>
</dbReference>
<dbReference type="HOGENOM" id="CLU_025711_3_1_6"/>
<organism evidence="2 3">
    <name type="scientific">Rhodanobacter denitrificans</name>
    <dbReference type="NCBI Taxonomy" id="666685"/>
    <lineage>
        <taxon>Bacteria</taxon>
        <taxon>Pseudomonadati</taxon>
        <taxon>Pseudomonadota</taxon>
        <taxon>Gammaproteobacteria</taxon>
        <taxon>Lysobacterales</taxon>
        <taxon>Rhodanobacteraceae</taxon>
        <taxon>Rhodanobacter</taxon>
    </lineage>
</organism>